<proteinExistence type="predicted"/>
<evidence type="ECO:0000313" key="6">
    <source>
        <dbReference type="Proteomes" id="UP000059113"/>
    </source>
</evidence>
<dbReference type="Gene3D" id="3.40.50.300">
    <property type="entry name" value="P-loop containing nucleotide triphosphate hydrolases"/>
    <property type="match status" value="2"/>
</dbReference>
<dbReference type="CDD" id="cd03221">
    <property type="entry name" value="ABCF_EF-3"/>
    <property type="match status" value="1"/>
</dbReference>
<feature type="domain" description="ABC transporter" evidence="4">
    <location>
        <begin position="290"/>
        <end position="508"/>
    </location>
</feature>
<dbReference type="SUPFAM" id="SSF52540">
    <property type="entry name" value="P-loop containing nucleoside triphosphate hydrolases"/>
    <property type="match status" value="2"/>
</dbReference>
<dbReference type="PATRIC" id="fig|1648404.4.peg.1757"/>
<dbReference type="EMBL" id="CP011310">
    <property type="protein sequence ID" value="AKQ42045.1"/>
    <property type="molecule type" value="Genomic_DNA"/>
</dbReference>
<evidence type="ECO:0000256" key="1">
    <source>
        <dbReference type="ARBA" id="ARBA00022741"/>
    </source>
</evidence>
<dbReference type="PROSITE" id="PS50893">
    <property type="entry name" value="ABC_TRANSPORTER_2"/>
    <property type="match status" value="2"/>
</dbReference>
<sequence>MAEPPILSLEGLGLQQGGRWLFGDPAHGDGLDLHIGPRDRLALIGRNGVGKTTLLRLITGEVEPDRGVRKVKAYANIVWLEQEPDFSSCATLMDFALAGDRAPPEHGVEAIASQLGIDMTTPAATASGGERRRAAIARALAQEPDLILLDEPTNHLDLAAIDWLESWLDRYRGAFVVISHDRTFLKRLTRATLWLDRGNIRRKEVGFGGYEAWEEQAYAEEARAAHKLDAKLKIEAHWLERGVTARRKRNMGRLEKLWDMRAQRAAMISPGGTAKLKLASDAEFKSKSVIVAEDITKSYDGREIIKPFSLRIQRGDRIGLVGSNGAGKTTLLKLLTKEIAPDSGTVTHAQTLSGVMIDQQRALLDPQKSVRQVLAEGGDWIDVRGNRKHVQAYLKDFLFDPGLVDAKIGTFSGGERSRLLLAREFARTSNLLVLDEPTNDLDLETLDLLQEVIADYEGTVLIVSHDRDFLDRTVTVTLGLDGSGSVDIVAGGYEDWEKIRKKRPAKKQAADNAGDAGDAPQDQPPGPAPAPPKSGKLTYKDQRDYDQLPARIEELESLISKGETALADPALYTADPEKFARINRSLQLAREEKDAAEERWLMLAEQVES</sequence>
<dbReference type="STRING" id="1648404.CP97_08455"/>
<organism evidence="5 6">
    <name type="scientific">Aurantiacibacter atlanticus</name>
    <dbReference type="NCBI Taxonomy" id="1648404"/>
    <lineage>
        <taxon>Bacteria</taxon>
        <taxon>Pseudomonadati</taxon>
        <taxon>Pseudomonadota</taxon>
        <taxon>Alphaproteobacteria</taxon>
        <taxon>Sphingomonadales</taxon>
        <taxon>Erythrobacteraceae</taxon>
        <taxon>Aurantiacibacter</taxon>
    </lineage>
</organism>
<evidence type="ECO:0000256" key="2">
    <source>
        <dbReference type="ARBA" id="ARBA00022840"/>
    </source>
</evidence>
<dbReference type="Proteomes" id="UP000059113">
    <property type="component" value="Chromosome"/>
</dbReference>
<evidence type="ECO:0000256" key="3">
    <source>
        <dbReference type="SAM" id="MobiDB-lite"/>
    </source>
</evidence>
<dbReference type="InterPro" id="IPR027417">
    <property type="entry name" value="P-loop_NTPase"/>
</dbReference>
<name>A0A0H4VCB9_9SPHN</name>
<reference evidence="5 6" key="1">
    <citation type="journal article" date="2015" name="Int. J. Syst. Evol. Microbiol.">
        <title>Erythrobacter atlanticus sp. nov., a bacterium from ocean sediment able to degrade polycyclic aromatic hydrocarbons.</title>
        <authorList>
            <person name="Zhuang L."/>
            <person name="Liu Y."/>
            <person name="Wang L."/>
            <person name="Wang W."/>
            <person name="Shao Z."/>
        </authorList>
    </citation>
    <scope>NUCLEOTIDE SEQUENCE [LARGE SCALE GENOMIC DNA]</scope>
    <source>
        <strain evidence="6">s21-N3</strain>
    </source>
</reference>
<dbReference type="Gene3D" id="1.10.287.380">
    <property type="entry name" value="Valyl-tRNA synthetase, C-terminal domain"/>
    <property type="match status" value="1"/>
</dbReference>
<dbReference type="RefSeq" id="WP_048885563.1">
    <property type="nucleotide sequence ID" value="NZ_CP011310.1"/>
</dbReference>
<keyword evidence="2" id="KW-0067">ATP-binding</keyword>
<dbReference type="InterPro" id="IPR032524">
    <property type="entry name" value="ABC_tran_C"/>
</dbReference>
<feature type="region of interest" description="Disordered" evidence="3">
    <location>
        <begin position="500"/>
        <end position="543"/>
    </location>
</feature>
<dbReference type="PANTHER" id="PTHR42855">
    <property type="entry name" value="ABC TRANSPORTER ATP-BINDING SUBUNIT"/>
    <property type="match status" value="1"/>
</dbReference>
<dbReference type="InterPro" id="IPR017871">
    <property type="entry name" value="ABC_transporter-like_CS"/>
</dbReference>
<evidence type="ECO:0000313" key="5">
    <source>
        <dbReference type="EMBL" id="AKQ42045.1"/>
    </source>
</evidence>
<feature type="compositionally biased region" description="Pro residues" evidence="3">
    <location>
        <begin position="522"/>
        <end position="532"/>
    </location>
</feature>
<dbReference type="PROSITE" id="PS00211">
    <property type="entry name" value="ABC_TRANSPORTER_1"/>
    <property type="match status" value="1"/>
</dbReference>
<keyword evidence="1" id="KW-0547">Nucleotide-binding</keyword>
<keyword evidence="6" id="KW-1185">Reference proteome</keyword>
<dbReference type="GO" id="GO:0003746">
    <property type="term" value="F:translation elongation factor activity"/>
    <property type="evidence" value="ECO:0007669"/>
    <property type="project" value="UniProtKB-KW"/>
</dbReference>
<dbReference type="KEGG" id="ery:CP97_08455"/>
<dbReference type="Pfam" id="PF16326">
    <property type="entry name" value="ABC_tran_CTD"/>
    <property type="match status" value="1"/>
</dbReference>
<dbReference type="InterPro" id="IPR051309">
    <property type="entry name" value="ABCF_ATPase"/>
</dbReference>
<gene>
    <name evidence="5" type="ORF">CP97_08455</name>
</gene>
<dbReference type="InterPro" id="IPR037118">
    <property type="entry name" value="Val-tRNA_synth_C_sf"/>
</dbReference>
<dbReference type="GO" id="GO:0005524">
    <property type="term" value="F:ATP binding"/>
    <property type="evidence" value="ECO:0007669"/>
    <property type="project" value="UniProtKB-KW"/>
</dbReference>
<reference evidence="6" key="2">
    <citation type="submission" date="2015-04" db="EMBL/GenBank/DDBJ databases">
        <title>The complete genome sequence of Erythrobacter sp. s21-N3.</title>
        <authorList>
            <person name="Zhuang L."/>
            <person name="Liu Y."/>
            <person name="Shao Z."/>
        </authorList>
    </citation>
    <scope>NUCLEOTIDE SEQUENCE [LARGE SCALE GENOMIC DNA]</scope>
    <source>
        <strain evidence="6">s21-N3</strain>
    </source>
</reference>
<keyword evidence="5" id="KW-0251">Elongation factor</keyword>
<evidence type="ECO:0000259" key="4">
    <source>
        <dbReference type="PROSITE" id="PS50893"/>
    </source>
</evidence>
<feature type="compositionally biased region" description="Low complexity" evidence="3">
    <location>
        <begin position="510"/>
        <end position="521"/>
    </location>
</feature>
<dbReference type="InterPro" id="IPR003439">
    <property type="entry name" value="ABC_transporter-like_ATP-bd"/>
</dbReference>
<dbReference type="PANTHER" id="PTHR42855:SF1">
    <property type="entry name" value="ABC TRANSPORTER DOMAIN-CONTAINING PROTEIN"/>
    <property type="match status" value="1"/>
</dbReference>
<dbReference type="GO" id="GO:0016887">
    <property type="term" value="F:ATP hydrolysis activity"/>
    <property type="evidence" value="ECO:0007669"/>
    <property type="project" value="InterPro"/>
</dbReference>
<dbReference type="SMART" id="SM00382">
    <property type="entry name" value="AAA"/>
    <property type="match status" value="2"/>
</dbReference>
<keyword evidence="5" id="KW-0648">Protein biosynthesis</keyword>
<dbReference type="Pfam" id="PF00005">
    <property type="entry name" value="ABC_tran"/>
    <property type="match status" value="2"/>
</dbReference>
<feature type="domain" description="ABC transporter" evidence="4">
    <location>
        <begin position="7"/>
        <end position="222"/>
    </location>
</feature>
<dbReference type="GO" id="GO:0003677">
    <property type="term" value="F:DNA binding"/>
    <property type="evidence" value="ECO:0007669"/>
    <property type="project" value="InterPro"/>
</dbReference>
<protein>
    <submittedName>
        <fullName evidence="5">Elongation factor 3</fullName>
    </submittedName>
</protein>
<dbReference type="OrthoDB" id="9808609at2"/>
<dbReference type="InterPro" id="IPR003593">
    <property type="entry name" value="AAA+_ATPase"/>
</dbReference>
<dbReference type="AlphaFoldDB" id="A0A0H4VCB9"/>
<accession>A0A0H4VCB9</accession>